<protein>
    <submittedName>
        <fullName evidence="1">Uncharacterized protein</fullName>
    </submittedName>
</protein>
<organism evidence="1">
    <name type="scientific">Trachysalambria curvirostris nimavirus</name>
    <dbReference type="NCBI Taxonomy" id="2984282"/>
    <lineage>
        <taxon>Viruses</taxon>
        <taxon>Viruses incertae sedis</taxon>
        <taxon>Naldaviricetes</taxon>
        <taxon>Nimaviridae</taxon>
    </lineage>
</organism>
<accession>A0A9C7C6T6</accession>
<dbReference type="EMBL" id="LC738880">
    <property type="protein sequence ID" value="BDT62971.1"/>
    <property type="molecule type" value="Genomic_DNA"/>
</dbReference>
<name>A0A9C7C6T6_9VIRU</name>
<sequence length="280" mass="33206">MRAWSKLTSQINLPLSVGEAFLRRPPSCQESWKTEAMEIDFKSLCPSVKCQDDIGEMIGEALSRQYRGAARTPDSEIDKWDRSDLLNFEVDPRLINRVYFIDDSKLVARQIYKGRALYLHFEASFYFTYRRYGPAFDKVNDKFSIRLFVTFDAQILLNSVLDHTHDLEGIFRSMVDDGYVDENSWYFYSRFPHLRRTTPKLLYLCLKVVYNRWDKLKEQATAPGILPKTLVKMIEDDTRIRDSKFDYGYYRDYGDYDSDDNSDYLHIRFDSDGQMIYDEW</sequence>
<proteinExistence type="predicted"/>
<reference evidence="1" key="1">
    <citation type="submission" date="2022-10" db="EMBL/GenBank/DDBJ databases">
        <title>Genome sequences of endogenous nimaviruses in decapod crustaceans.</title>
        <authorList>
            <person name="Kawato S."/>
            <person name="Nozaki R."/>
            <person name="Kondo H."/>
            <person name="Hirono I."/>
        </authorList>
    </citation>
    <scope>NUCLEOTIDE SEQUENCE</scope>
    <source>
        <strain evidence="1">Ube2021</strain>
    </source>
</reference>
<evidence type="ECO:0000313" key="1">
    <source>
        <dbReference type="EMBL" id="BDT62971.1"/>
    </source>
</evidence>